<dbReference type="InterPro" id="IPR001638">
    <property type="entry name" value="Solute-binding_3/MltF_N"/>
</dbReference>
<evidence type="ECO:0000313" key="8">
    <source>
        <dbReference type="Proteomes" id="UP001245561"/>
    </source>
</evidence>
<keyword evidence="9" id="KW-1185">Reference proteome</keyword>
<dbReference type="SMART" id="SM00062">
    <property type="entry name" value="PBPb"/>
    <property type="match status" value="1"/>
</dbReference>
<evidence type="ECO:0000256" key="3">
    <source>
        <dbReference type="ARBA" id="ARBA00022729"/>
    </source>
</evidence>
<comment type="subcellular location">
    <subcellularLocation>
        <location evidence="1">Periplasm</location>
    </subcellularLocation>
</comment>
<feature type="signal peptide" evidence="4">
    <location>
        <begin position="1"/>
        <end position="20"/>
    </location>
</feature>
<evidence type="ECO:0000313" key="9">
    <source>
        <dbReference type="Proteomes" id="UP001256547"/>
    </source>
</evidence>
<proteinExistence type="inferred from homology"/>
<dbReference type="Proteomes" id="UP001256547">
    <property type="component" value="Unassembled WGS sequence"/>
</dbReference>
<comment type="similarity">
    <text evidence="2">Belongs to the bacterial solute-binding protein SsuA/TauA family.</text>
</comment>
<dbReference type="AlphaFoldDB" id="A0AAW8THI7"/>
<dbReference type="Pfam" id="PF09084">
    <property type="entry name" value="NMT1"/>
    <property type="match status" value="1"/>
</dbReference>
<evidence type="ECO:0000313" key="7">
    <source>
        <dbReference type="EMBL" id="MDT2636167.1"/>
    </source>
</evidence>
<dbReference type="Proteomes" id="UP001245561">
    <property type="component" value="Unassembled WGS sequence"/>
</dbReference>
<feature type="chain" id="PRO_5043409718" evidence="4">
    <location>
        <begin position="21"/>
        <end position="333"/>
    </location>
</feature>
<evidence type="ECO:0000256" key="1">
    <source>
        <dbReference type="ARBA" id="ARBA00004418"/>
    </source>
</evidence>
<dbReference type="RefSeq" id="WP_137604320.1">
    <property type="nucleotide sequence ID" value="NZ_JARPYR010000039.1"/>
</dbReference>
<evidence type="ECO:0000313" key="6">
    <source>
        <dbReference type="EMBL" id="MDT2597898.1"/>
    </source>
</evidence>
<keyword evidence="3 4" id="KW-0732">Signal</keyword>
<dbReference type="InterPro" id="IPR015168">
    <property type="entry name" value="SsuA/THI5"/>
</dbReference>
<reference evidence="7 9" key="1">
    <citation type="submission" date="2023-03" db="EMBL/GenBank/DDBJ databases">
        <authorList>
            <person name="Shen W."/>
            <person name="Cai J."/>
        </authorList>
    </citation>
    <scope>NUCLEOTIDE SEQUENCE</scope>
    <source>
        <strain evidence="7">P55-2</strain>
        <strain evidence="6 9">P72-2</strain>
    </source>
</reference>
<dbReference type="GO" id="GO:0042597">
    <property type="term" value="C:periplasmic space"/>
    <property type="evidence" value="ECO:0007669"/>
    <property type="project" value="UniProtKB-SubCell"/>
</dbReference>
<dbReference type="EMBL" id="JARPYT010000002">
    <property type="protein sequence ID" value="MDT2636167.1"/>
    <property type="molecule type" value="Genomic_DNA"/>
</dbReference>
<dbReference type="PANTHER" id="PTHR30024">
    <property type="entry name" value="ALIPHATIC SULFONATES-BINDING PROTEIN-RELATED"/>
    <property type="match status" value="1"/>
</dbReference>
<gene>
    <name evidence="7" type="ORF">P7D36_01395</name>
    <name evidence="6" type="ORF">P7D39_12905</name>
</gene>
<dbReference type="GO" id="GO:0042918">
    <property type="term" value="P:alkanesulfonate transmembrane transport"/>
    <property type="evidence" value="ECO:0007669"/>
    <property type="project" value="TreeGrafter"/>
</dbReference>
<dbReference type="PROSITE" id="PS51257">
    <property type="entry name" value="PROKAR_LIPOPROTEIN"/>
    <property type="match status" value="1"/>
</dbReference>
<sequence length="333" mass="37207">MLKKFLRFLVIVGVTLTLTACTSTKKSTTSMKVIRIGILRVPNDVAATHQMKILKKACAQNGYKVKYITFDSGVDANKALLSNSVDLATMGDTNAVVAMAAAIPAKLVWINDVIGNNEALVVKKKLGIRQAQDLRGLKIATPFASTSHYSLMMYLQQQHLTDQVTLVDMQTPEIVAAWQRDDIDGAYTWQPSLDSLHASTTLVSSDQLAERGALTANVTLVTNKFAQQHAEILRQILSTLGTAHTLYQQQPQKIYQLTAQQMNITSNEAKQQIGTSSWLPSDQLVQFMNTEFAKQFYQTSQFMYQRQTLNSRPNLQQIQQFIDTQFIIEGKTR</sequence>
<evidence type="ECO:0000256" key="4">
    <source>
        <dbReference type="SAM" id="SignalP"/>
    </source>
</evidence>
<feature type="domain" description="Solute-binding protein family 3/N-terminal" evidence="5">
    <location>
        <begin position="33"/>
        <end position="267"/>
    </location>
</feature>
<dbReference type="SUPFAM" id="SSF53850">
    <property type="entry name" value="Periplasmic binding protein-like II"/>
    <property type="match status" value="1"/>
</dbReference>
<name>A0AAW8THI7_9ENTE</name>
<evidence type="ECO:0000259" key="5">
    <source>
        <dbReference type="SMART" id="SM00062"/>
    </source>
</evidence>
<protein>
    <submittedName>
        <fullName evidence="7">ABC transporter substrate-binding protein</fullName>
    </submittedName>
</protein>
<comment type="caution">
    <text evidence="7">The sequence shown here is derived from an EMBL/GenBank/DDBJ whole genome shotgun (WGS) entry which is preliminary data.</text>
</comment>
<dbReference type="EMBL" id="JARPYR010000039">
    <property type="protein sequence ID" value="MDT2597898.1"/>
    <property type="molecule type" value="Genomic_DNA"/>
</dbReference>
<accession>A0AAW8THI7</accession>
<dbReference type="PANTHER" id="PTHR30024:SF47">
    <property type="entry name" value="TAURINE-BINDING PERIPLASMIC PROTEIN"/>
    <property type="match status" value="1"/>
</dbReference>
<dbReference type="Gene3D" id="3.40.190.10">
    <property type="entry name" value="Periplasmic binding protein-like II"/>
    <property type="match status" value="2"/>
</dbReference>
<evidence type="ECO:0000256" key="2">
    <source>
        <dbReference type="ARBA" id="ARBA00010742"/>
    </source>
</evidence>
<organism evidence="7 8">
    <name type="scientific">Enterococcus dongliensis</name>
    <dbReference type="NCBI Taxonomy" id="2559925"/>
    <lineage>
        <taxon>Bacteria</taxon>
        <taxon>Bacillati</taxon>
        <taxon>Bacillota</taxon>
        <taxon>Bacilli</taxon>
        <taxon>Lactobacillales</taxon>
        <taxon>Enterococcaceae</taxon>
        <taxon>Enterococcus</taxon>
    </lineage>
</organism>